<dbReference type="FunFam" id="3.40.50.12780:FF:000001">
    <property type="entry name" value="Acetyl-coenzyme A synthetase"/>
    <property type="match status" value="1"/>
</dbReference>
<dbReference type="AlphaFoldDB" id="A0A066WMR2"/>
<dbReference type="NCBIfam" id="TIGR02188">
    <property type="entry name" value="Ac_CoA_lig_AcsA"/>
    <property type="match status" value="1"/>
</dbReference>
<dbReference type="Pfam" id="PF13193">
    <property type="entry name" value="AMP-binding_C"/>
    <property type="match status" value="1"/>
</dbReference>
<dbReference type="GO" id="GO:0019427">
    <property type="term" value="P:acetyl-CoA biosynthetic process from acetate"/>
    <property type="evidence" value="ECO:0007669"/>
    <property type="project" value="UniProtKB-UniRule"/>
</dbReference>
<evidence type="ECO:0000256" key="6">
    <source>
        <dbReference type="NCBIfam" id="TIGR02188"/>
    </source>
</evidence>
<dbReference type="InterPro" id="IPR011904">
    <property type="entry name" value="Ac_CoA_lig"/>
</dbReference>
<sequence length="635" mass="71846">MSYYKVDNLEQYFKHYNKSIREPRKFWGKIAEENFTWYQPWDKVVEFNMVDADVQWFAGAKVNIAKNCIDRHLNKRGEKTAIIFEPNNPDEEALHISYNELHQRVCKMANVLREQGIKKGDRVCIYLPMIPELAVSVLACARIGAIHSVVFAGFSSKALATRINDSESKMVITSDGSFRGNKTIELKEIVDEALQKCSSVSTVLVAKRTNTPVNMKEGRDIWLQPLLDEASDNSVAEIMDAEDPLFILYTSGSTGNPKGMVHTTAGYMVYTAYTFKNVFSYEENDVFWCTADIGWITGHSYILYGPLLNGATTVIFEGIPSYPDHSRFWEVIEKHKVSQFYTAPTAIRALAKEKLEYVQKFPFKSLKVIGSVGEPINEEAWHWFNDHVGGKRCPVVDTWWQTETGGIMISPLAFITPTKPTYATFPLPGIQAVLMDDKRNEIEGNQVVGSLCIKFPWPGMARTIWNDHQRYKDTYFSQYPGKYFTGDGALRDEVGYYRITGRVDDVIIVSGHNLGTAPIEDAINEHPAVAESAVVGFPHDVKGNALYGYVILKETGEIRNKENLFIEINQHITDHVGPIAKLDKIQFVSGLPKTRSGKIMRRILRKIAEGDFSDYGDTSTLLNPEIIELIQNEKK</sequence>
<dbReference type="NCBIfam" id="NF001208">
    <property type="entry name" value="PRK00174.1"/>
    <property type="match status" value="1"/>
</dbReference>
<feature type="domain" description="AMP-binding enzyme C-terminal" evidence="8">
    <location>
        <begin position="519"/>
        <end position="598"/>
    </location>
</feature>
<dbReference type="PATRIC" id="fig|1492738.3.peg.3009"/>
<name>A0A066WMR2_9FLAO</name>
<feature type="domain" description="AMP-dependent synthetase/ligase" evidence="7">
    <location>
        <begin position="70"/>
        <end position="463"/>
    </location>
</feature>
<dbReference type="InterPro" id="IPR000873">
    <property type="entry name" value="AMP-dep_synth/lig_dom"/>
</dbReference>
<dbReference type="InterPro" id="IPR020845">
    <property type="entry name" value="AMP-binding_CS"/>
</dbReference>
<organism evidence="10 11">
    <name type="scientific">Flavobacterium seoulense</name>
    <dbReference type="NCBI Taxonomy" id="1492738"/>
    <lineage>
        <taxon>Bacteria</taxon>
        <taxon>Pseudomonadati</taxon>
        <taxon>Bacteroidota</taxon>
        <taxon>Flavobacteriia</taxon>
        <taxon>Flavobacteriales</taxon>
        <taxon>Flavobacteriaceae</taxon>
        <taxon>Flavobacterium</taxon>
    </lineage>
</organism>
<feature type="domain" description="Acetyl-coenzyme A synthetase N-terminal" evidence="9">
    <location>
        <begin position="12"/>
        <end position="68"/>
    </location>
</feature>
<keyword evidence="2 10" id="KW-0436">Ligase</keyword>
<keyword evidence="4" id="KW-0067">ATP-binding</keyword>
<reference evidence="10 11" key="1">
    <citation type="submission" date="2014-05" db="EMBL/GenBank/DDBJ databases">
        <title>Genome Sequence of Flavobacterium sp. EM1321.</title>
        <authorList>
            <person name="Shin S.-K."/>
            <person name="Yi H."/>
        </authorList>
    </citation>
    <scope>NUCLEOTIDE SEQUENCE [LARGE SCALE GENOMIC DNA]</scope>
    <source>
        <strain evidence="10 11">EM1321</strain>
    </source>
</reference>
<dbReference type="InterPro" id="IPR025110">
    <property type="entry name" value="AMP-bd_C"/>
</dbReference>
<dbReference type="Pfam" id="PF00501">
    <property type="entry name" value="AMP-binding"/>
    <property type="match status" value="1"/>
</dbReference>
<protein>
    <recommendedName>
        <fullName evidence="6">Acetate--CoA ligase</fullName>
        <ecNumber evidence="6">6.2.1.1</ecNumber>
    </recommendedName>
</protein>
<comment type="similarity">
    <text evidence="1">Belongs to the ATP-dependent AMP-binding enzyme family.</text>
</comment>
<dbReference type="Pfam" id="PF16177">
    <property type="entry name" value="ACAS_N"/>
    <property type="match status" value="1"/>
</dbReference>
<dbReference type="GO" id="GO:0003987">
    <property type="term" value="F:acetate-CoA ligase activity"/>
    <property type="evidence" value="ECO:0007669"/>
    <property type="project" value="UniProtKB-UniRule"/>
</dbReference>
<evidence type="ECO:0000256" key="4">
    <source>
        <dbReference type="ARBA" id="ARBA00022840"/>
    </source>
</evidence>
<dbReference type="GO" id="GO:0005524">
    <property type="term" value="F:ATP binding"/>
    <property type="evidence" value="ECO:0007669"/>
    <property type="project" value="UniProtKB-KW"/>
</dbReference>
<evidence type="ECO:0000256" key="1">
    <source>
        <dbReference type="ARBA" id="ARBA00006432"/>
    </source>
</evidence>
<dbReference type="eggNOG" id="COG0365">
    <property type="taxonomic scope" value="Bacteria"/>
</dbReference>
<dbReference type="EMBL" id="JNCA01000032">
    <property type="protein sequence ID" value="KDN53858.1"/>
    <property type="molecule type" value="Genomic_DNA"/>
</dbReference>
<keyword evidence="3" id="KW-0547">Nucleotide-binding</keyword>
<dbReference type="CDD" id="cd05966">
    <property type="entry name" value="ACS"/>
    <property type="match status" value="1"/>
</dbReference>
<dbReference type="EC" id="6.2.1.1" evidence="6"/>
<accession>A0A066WMR2</accession>
<dbReference type="STRING" id="1492738.FEM21_30240"/>
<evidence type="ECO:0000256" key="5">
    <source>
        <dbReference type="ARBA" id="ARBA00022990"/>
    </source>
</evidence>
<evidence type="ECO:0000313" key="10">
    <source>
        <dbReference type="EMBL" id="KDN53858.1"/>
    </source>
</evidence>
<comment type="caution">
    <text evidence="10">The sequence shown here is derived from an EMBL/GenBank/DDBJ whole genome shotgun (WGS) entry which is preliminary data.</text>
</comment>
<evidence type="ECO:0000313" key="11">
    <source>
        <dbReference type="Proteomes" id="UP000027064"/>
    </source>
</evidence>
<dbReference type="PANTHER" id="PTHR24095">
    <property type="entry name" value="ACETYL-COENZYME A SYNTHETASE"/>
    <property type="match status" value="1"/>
</dbReference>
<dbReference type="InterPro" id="IPR045851">
    <property type="entry name" value="AMP-bd_C_sf"/>
</dbReference>
<evidence type="ECO:0000256" key="2">
    <source>
        <dbReference type="ARBA" id="ARBA00022598"/>
    </source>
</evidence>
<evidence type="ECO:0000259" key="8">
    <source>
        <dbReference type="Pfam" id="PF13193"/>
    </source>
</evidence>
<keyword evidence="11" id="KW-1185">Reference proteome</keyword>
<evidence type="ECO:0000259" key="7">
    <source>
        <dbReference type="Pfam" id="PF00501"/>
    </source>
</evidence>
<dbReference type="OrthoDB" id="9778383at2"/>
<dbReference type="PROSITE" id="PS00455">
    <property type="entry name" value="AMP_BINDING"/>
    <property type="match status" value="1"/>
</dbReference>
<gene>
    <name evidence="10" type="ORF">FEM21_30240</name>
</gene>
<dbReference type="Gene3D" id="3.30.300.30">
    <property type="match status" value="1"/>
</dbReference>
<evidence type="ECO:0000259" key="9">
    <source>
        <dbReference type="Pfam" id="PF16177"/>
    </source>
</evidence>
<dbReference type="GO" id="GO:0016208">
    <property type="term" value="F:AMP binding"/>
    <property type="evidence" value="ECO:0007669"/>
    <property type="project" value="InterPro"/>
</dbReference>
<dbReference type="SUPFAM" id="SSF56801">
    <property type="entry name" value="Acetyl-CoA synthetase-like"/>
    <property type="match status" value="1"/>
</dbReference>
<dbReference type="PANTHER" id="PTHR24095:SF14">
    <property type="entry name" value="ACETYL-COENZYME A SYNTHETASE 1"/>
    <property type="match status" value="1"/>
</dbReference>
<dbReference type="Gene3D" id="3.40.50.12780">
    <property type="entry name" value="N-terminal domain of ligase-like"/>
    <property type="match status" value="1"/>
</dbReference>
<keyword evidence="5" id="KW-0007">Acetylation</keyword>
<dbReference type="InterPro" id="IPR042099">
    <property type="entry name" value="ANL_N_sf"/>
</dbReference>
<dbReference type="InterPro" id="IPR032387">
    <property type="entry name" value="ACAS_N"/>
</dbReference>
<proteinExistence type="inferred from homology"/>
<dbReference type="Proteomes" id="UP000027064">
    <property type="component" value="Unassembled WGS sequence"/>
</dbReference>
<dbReference type="RefSeq" id="WP_035662113.1">
    <property type="nucleotide sequence ID" value="NZ_JNCA01000032.1"/>
</dbReference>
<evidence type="ECO:0000256" key="3">
    <source>
        <dbReference type="ARBA" id="ARBA00022741"/>
    </source>
</evidence>